<dbReference type="EMBL" id="BOOW01000006">
    <property type="protein sequence ID" value="GII90217.1"/>
    <property type="molecule type" value="Genomic_DNA"/>
</dbReference>
<protein>
    <submittedName>
        <fullName evidence="2">Uncharacterized protein</fullName>
    </submittedName>
</protein>
<accession>A0A919RAT5</accession>
<name>A0A919RAT5_9ACTN</name>
<keyword evidence="3" id="KW-1185">Reference proteome</keyword>
<keyword evidence="1" id="KW-0732">Signal</keyword>
<dbReference type="PROSITE" id="PS51318">
    <property type="entry name" value="TAT"/>
    <property type="match status" value="1"/>
</dbReference>
<evidence type="ECO:0000256" key="1">
    <source>
        <dbReference type="SAM" id="SignalP"/>
    </source>
</evidence>
<dbReference type="AlphaFoldDB" id="A0A919RAT5"/>
<feature type="chain" id="PRO_5037634363" evidence="1">
    <location>
        <begin position="41"/>
        <end position="384"/>
    </location>
</feature>
<reference evidence="2" key="1">
    <citation type="submission" date="2021-01" db="EMBL/GenBank/DDBJ databases">
        <title>Whole genome shotgun sequence of Sinosporangium siamense NBRC 109515.</title>
        <authorList>
            <person name="Komaki H."/>
            <person name="Tamura T."/>
        </authorList>
    </citation>
    <scope>NUCLEOTIDE SEQUENCE</scope>
    <source>
        <strain evidence="2">NBRC 109515</strain>
    </source>
</reference>
<gene>
    <name evidence="2" type="ORF">Ssi02_04480</name>
</gene>
<feature type="signal peptide" evidence="1">
    <location>
        <begin position="1"/>
        <end position="40"/>
    </location>
</feature>
<dbReference type="InterPro" id="IPR006311">
    <property type="entry name" value="TAT_signal"/>
</dbReference>
<dbReference type="SUPFAM" id="SSF101898">
    <property type="entry name" value="NHL repeat"/>
    <property type="match status" value="1"/>
</dbReference>
<sequence length="384" mass="40546">MSGEGRTISNMTRRSMRRASVVCAAAALFASATPAVSAHADPTRPPVAEAWQQSTSARLRTDGSLSDVVAVSATEVWAVGQQEIWDVWQNRGVITRWDGKAWTQVPIRNDATGAGHLRSVAAAGPGQMWTVGDGHDGQPYIARGDANGFDRVTVDELRSGDWLGGVAAAQGKVVAVGSREGKPLVVARDGGSWTLTPMKNRGVLYGVALSAKGDGWAVGDTAGQPLVMRLSSGEWKRVSLPSVPGGYLRDIHVDSPRRALAVGGVFRGPGDVTPLVMAWNGKRWSEVDVPDGDAKLYGVSGDGKGRFWISGADPGRPTEPFLMRFEHGKGKIIRGTAGAKGSTVRLQAVTSVPGTSAVWSVGHIVDSADRYTDVVKRFGGPSDR</sequence>
<proteinExistence type="predicted"/>
<evidence type="ECO:0000313" key="3">
    <source>
        <dbReference type="Proteomes" id="UP000606172"/>
    </source>
</evidence>
<evidence type="ECO:0000313" key="2">
    <source>
        <dbReference type="EMBL" id="GII90217.1"/>
    </source>
</evidence>
<dbReference type="Proteomes" id="UP000606172">
    <property type="component" value="Unassembled WGS sequence"/>
</dbReference>
<comment type="caution">
    <text evidence="2">The sequence shown here is derived from an EMBL/GenBank/DDBJ whole genome shotgun (WGS) entry which is preliminary data.</text>
</comment>
<organism evidence="2 3">
    <name type="scientific">Sinosporangium siamense</name>
    <dbReference type="NCBI Taxonomy" id="1367973"/>
    <lineage>
        <taxon>Bacteria</taxon>
        <taxon>Bacillati</taxon>
        <taxon>Actinomycetota</taxon>
        <taxon>Actinomycetes</taxon>
        <taxon>Streptosporangiales</taxon>
        <taxon>Streptosporangiaceae</taxon>
        <taxon>Sinosporangium</taxon>
    </lineage>
</organism>